<gene>
    <name evidence="2" type="ORF">Pfl04_43630</name>
</gene>
<keyword evidence="1" id="KW-1133">Transmembrane helix</keyword>
<dbReference type="Proteomes" id="UP000653674">
    <property type="component" value="Unassembled WGS sequence"/>
</dbReference>
<dbReference type="AlphaFoldDB" id="A0A8J3LQY7"/>
<evidence type="ECO:0000313" key="2">
    <source>
        <dbReference type="EMBL" id="GIG75959.1"/>
    </source>
</evidence>
<dbReference type="EMBL" id="BONU01000041">
    <property type="protein sequence ID" value="GIG75959.1"/>
    <property type="molecule type" value="Genomic_DNA"/>
</dbReference>
<evidence type="ECO:0000256" key="1">
    <source>
        <dbReference type="SAM" id="Phobius"/>
    </source>
</evidence>
<feature type="transmembrane region" description="Helical" evidence="1">
    <location>
        <begin position="80"/>
        <end position="98"/>
    </location>
</feature>
<keyword evidence="3" id="KW-1185">Reference proteome</keyword>
<name>A0A8J3LQY7_9ACTN</name>
<sequence>MSLPVKPWHVPPRLAAGSVILNSGLSKRDPDDETVAMLHGMAVGTYPFLHRIPPRQFVRLVSTAEIALGAALILPVVPTGLAGAGLTAFAAGLIGLYLRTPGMREEGSLRPTQQGTALVKDVWLLGIGLGFVIEAATSDDDGRPDRQAR</sequence>
<organism evidence="2 3">
    <name type="scientific">Planosporangium flavigriseum</name>
    <dbReference type="NCBI Taxonomy" id="373681"/>
    <lineage>
        <taxon>Bacteria</taxon>
        <taxon>Bacillati</taxon>
        <taxon>Actinomycetota</taxon>
        <taxon>Actinomycetes</taxon>
        <taxon>Micromonosporales</taxon>
        <taxon>Micromonosporaceae</taxon>
        <taxon>Planosporangium</taxon>
    </lineage>
</organism>
<reference evidence="2" key="1">
    <citation type="submission" date="2021-01" db="EMBL/GenBank/DDBJ databases">
        <title>Whole genome shotgun sequence of Planosporangium flavigriseum NBRC 105377.</title>
        <authorList>
            <person name="Komaki H."/>
            <person name="Tamura T."/>
        </authorList>
    </citation>
    <scope>NUCLEOTIDE SEQUENCE</scope>
    <source>
        <strain evidence="2">NBRC 105377</strain>
    </source>
</reference>
<comment type="caution">
    <text evidence="2">The sequence shown here is derived from an EMBL/GenBank/DDBJ whole genome shotgun (WGS) entry which is preliminary data.</text>
</comment>
<evidence type="ECO:0000313" key="3">
    <source>
        <dbReference type="Proteomes" id="UP000653674"/>
    </source>
</evidence>
<protein>
    <recommendedName>
        <fullName evidence="4">DoxX family membrane protein</fullName>
    </recommendedName>
</protein>
<proteinExistence type="predicted"/>
<dbReference type="RefSeq" id="WP_168079682.1">
    <property type="nucleotide sequence ID" value="NZ_BAAAQJ010000029.1"/>
</dbReference>
<accession>A0A8J3LQY7</accession>
<evidence type="ECO:0008006" key="4">
    <source>
        <dbReference type="Google" id="ProtNLM"/>
    </source>
</evidence>
<keyword evidence="1" id="KW-0812">Transmembrane</keyword>
<keyword evidence="1" id="KW-0472">Membrane</keyword>